<dbReference type="Proteomes" id="UP000013776">
    <property type="component" value="Unassembled WGS sequence"/>
</dbReference>
<proteinExistence type="inferred from homology"/>
<keyword evidence="6 10" id="KW-0665">Pyrimidine biosynthesis</keyword>
<evidence type="ECO:0000256" key="7">
    <source>
        <dbReference type="ARBA" id="ARBA00023239"/>
    </source>
</evidence>
<dbReference type="SMART" id="SM00934">
    <property type="entry name" value="OMPdecase"/>
    <property type="match status" value="1"/>
</dbReference>
<feature type="active site" description="For OMPdecase activity" evidence="8">
    <location>
        <position position="95"/>
    </location>
</feature>
<dbReference type="GO" id="GO:0004590">
    <property type="term" value="F:orotidine-5'-phosphate decarboxylase activity"/>
    <property type="evidence" value="ECO:0007669"/>
    <property type="project" value="UniProtKB-EC"/>
</dbReference>
<dbReference type="InterPro" id="IPR018089">
    <property type="entry name" value="OMPdecase_AS"/>
</dbReference>
<feature type="active site" description="For OMPdecase activity" evidence="8">
    <location>
        <position position="92"/>
    </location>
</feature>
<keyword evidence="5 10" id="KW-0210">Decarboxylase</keyword>
<dbReference type="EMBL" id="CAHR02000031">
    <property type="protein sequence ID" value="CCG81254.1"/>
    <property type="molecule type" value="Genomic_DNA"/>
</dbReference>
<evidence type="ECO:0000259" key="11">
    <source>
        <dbReference type="SMART" id="SM00934"/>
    </source>
</evidence>
<dbReference type="NCBIfam" id="TIGR01740">
    <property type="entry name" value="pyrF"/>
    <property type="match status" value="1"/>
</dbReference>
<dbReference type="Gene3D" id="3.20.20.70">
    <property type="entry name" value="Aldolase class I"/>
    <property type="match status" value="1"/>
</dbReference>
<evidence type="ECO:0000256" key="8">
    <source>
        <dbReference type="PIRSR" id="PIRSR614732-1"/>
    </source>
</evidence>
<accession>R4XAF6</accession>
<evidence type="ECO:0000313" key="13">
    <source>
        <dbReference type="Proteomes" id="UP000013776"/>
    </source>
</evidence>
<dbReference type="AlphaFoldDB" id="R4XAF6"/>
<comment type="pathway">
    <text evidence="1 10">Pyrimidine metabolism; UMP biosynthesis via de novo pathway; UMP from orotate: step 2/2.</text>
</comment>
<feature type="binding site" evidence="9">
    <location>
        <position position="230"/>
    </location>
    <ligand>
        <name>substrate</name>
    </ligand>
</feature>
<dbReference type="InterPro" id="IPR013785">
    <property type="entry name" value="Aldolase_TIM"/>
</dbReference>
<dbReference type="InterPro" id="IPR014732">
    <property type="entry name" value="OMPdecase"/>
</dbReference>
<feature type="binding site" evidence="9">
    <location>
        <position position="37"/>
    </location>
    <ligand>
        <name>substrate</name>
    </ligand>
</feature>
<evidence type="ECO:0000256" key="5">
    <source>
        <dbReference type="ARBA" id="ARBA00022793"/>
    </source>
</evidence>
<dbReference type="EC" id="4.1.1.23" evidence="3 10"/>
<evidence type="ECO:0000313" key="12">
    <source>
        <dbReference type="EMBL" id="CCG81254.1"/>
    </source>
</evidence>
<dbReference type="GO" id="GO:0004588">
    <property type="term" value="F:orotate phosphoribosyltransferase activity"/>
    <property type="evidence" value="ECO:0007669"/>
    <property type="project" value="TreeGrafter"/>
</dbReference>
<feature type="binding site" evidence="9">
    <location>
        <position position="59"/>
    </location>
    <ligand>
        <name>substrate</name>
    </ligand>
</feature>
<sequence length="270" mass="29215">MPGRTYGERASACRNPLTRSLLHIMMEKETNLCVAVDVTSSSALLDLIPEIGPHICVLKLHIDILTDFTPSVITALLALKARYNFLIFEDRKFADIGSTVASQYRAGIYKIVEWADLVTVHSVPGPGIITGLKSATAGVQSPRGILLLAEMSSAGNLCPGEYARRTVEMAGDHKDFVVGFISQSRPETITDEYLVLTPGVSLAAKGDAMGQQYATPQNAIERNSDIIIVGRGIYGAADIAGTTMEYKQAGWQAYLDKHPRESTVGDKNTE</sequence>
<feature type="binding site" evidence="9">
    <location>
        <position position="231"/>
    </location>
    <ligand>
        <name>substrate</name>
    </ligand>
</feature>
<dbReference type="OrthoDB" id="10263753at2759"/>
<dbReference type="GO" id="GO:0006207">
    <property type="term" value="P:'de novo' pyrimidine nucleobase biosynthetic process"/>
    <property type="evidence" value="ECO:0007669"/>
    <property type="project" value="InterPro"/>
</dbReference>
<feature type="domain" description="Orotidine 5'-phosphate decarboxylase" evidence="11">
    <location>
        <begin position="31"/>
        <end position="246"/>
    </location>
</feature>
<evidence type="ECO:0000256" key="3">
    <source>
        <dbReference type="ARBA" id="ARBA00012321"/>
    </source>
</evidence>
<evidence type="ECO:0000256" key="9">
    <source>
        <dbReference type="PIRSR" id="PIRSR614732-2"/>
    </source>
</evidence>
<keyword evidence="13" id="KW-1185">Reference proteome</keyword>
<dbReference type="FunFam" id="3.20.20.70:FF:000114">
    <property type="entry name" value="Decarboxylase,orotidine phosphate"/>
    <property type="match status" value="1"/>
</dbReference>
<dbReference type="PANTHER" id="PTHR19278:SF9">
    <property type="entry name" value="URIDINE 5'-MONOPHOSPHATE SYNTHASE"/>
    <property type="match status" value="1"/>
</dbReference>
<evidence type="ECO:0000256" key="1">
    <source>
        <dbReference type="ARBA" id="ARBA00004861"/>
    </source>
</evidence>
<dbReference type="InterPro" id="IPR011060">
    <property type="entry name" value="RibuloseP-bd_barrel"/>
</dbReference>
<dbReference type="CDD" id="cd04725">
    <property type="entry name" value="OMP_decarboxylase_like"/>
    <property type="match status" value="1"/>
</dbReference>
<dbReference type="UniPathway" id="UPA00070">
    <property type="reaction ID" value="UER00120"/>
</dbReference>
<comment type="caution">
    <text evidence="12">The sequence shown here is derived from an EMBL/GenBank/DDBJ whole genome shotgun (WGS) entry which is preliminary data.</text>
</comment>
<protein>
    <recommendedName>
        <fullName evidence="4 10">Orotidine 5'-phosphate decarboxylase</fullName>
        <ecNumber evidence="3 10">4.1.1.23</ecNumber>
    </recommendedName>
</protein>
<comment type="catalytic activity">
    <reaction evidence="10">
        <text>orotidine 5'-phosphate + H(+) = UMP + CO2</text>
        <dbReference type="Rhea" id="RHEA:11596"/>
        <dbReference type="ChEBI" id="CHEBI:15378"/>
        <dbReference type="ChEBI" id="CHEBI:16526"/>
        <dbReference type="ChEBI" id="CHEBI:57538"/>
        <dbReference type="ChEBI" id="CHEBI:57865"/>
        <dbReference type="EC" id="4.1.1.23"/>
    </reaction>
</comment>
<evidence type="ECO:0000256" key="4">
    <source>
        <dbReference type="ARBA" id="ARBA00021923"/>
    </source>
</evidence>
<dbReference type="InterPro" id="IPR001754">
    <property type="entry name" value="OMPdeCOase_dom"/>
</dbReference>
<name>R4XAF6_TAPDE</name>
<dbReference type="VEuPathDB" id="FungiDB:TAPDE_000980"/>
<evidence type="ECO:0000256" key="2">
    <source>
        <dbReference type="ARBA" id="ARBA00011018"/>
    </source>
</evidence>
<gene>
    <name evidence="12" type="ORF">TAPDE_000980</name>
</gene>
<keyword evidence="7 10" id="KW-0456">Lyase</keyword>
<feature type="active site" description="For OMPdecase activity" evidence="8">
    <location>
        <position position="90"/>
    </location>
</feature>
<reference evidence="12 13" key="1">
    <citation type="journal article" date="2013" name="MBio">
        <title>Genome sequencing of the plant pathogen Taphrina deformans, the causal agent of peach leaf curl.</title>
        <authorList>
            <person name="Cisse O.H."/>
            <person name="Almeida J.M.G.C.F."/>
            <person name="Fonseca A."/>
            <person name="Kumar A.A."/>
            <person name="Salojaervi J."/>
            <person name="Overmyer K."/>
            <person name="Hauser P.M."/>
            <person name="Pagni M."/>
        </authorList>
    </citation>
    <scope>NUCLEOTIDE SEQUENCE [LARGE SCALE GENOMIC DNA]</scope>
    <source>
        <strain evidence="13">PYCC 5710 / ATCC 11124 / CBS 356.35 / IMI 108563 / JCM 9778 / NBRC 8474</strain>
    </source>
</reference>
<evidence type="ECO:0000256" key="6">
    <source>
        <dbReference type="ARBA" id="ARBA00022975"/>
    </source>
</evidence>
<evidence type="ECO:0000256" key="10">
    <source>
        <dbReference type="RuleBase" id="RU000512"/>
    </source>
</evidence>
<dbReference type="PANTHER" id="PTHR19278">
    <property type="entry name" value="OROTATE PHOSPHORIBOSYLTRANSFERASE"/>
    <property type="match status" value="1"/>
</dbReference>
<dbReference type="SUPFAM" id="SSF51366">
    <property type="entry name" value="Ribulose-phoshate binding barrel"/>
    <property type="match status" value="1"/>
</dbReference>
<feature type="binding site" evidence="9">
    <location>
        <position position="211"/>
    </location>
    <ligand>
        <name>substrate</name>
    </ligand>
</feature>
<feature type="binding site" evidence="9">
    <location>
        <position position="152"/>
    </location>
    <ligand>
        <name>substrate</name>
    </ligand>
</feature>
<dbReference type="Pfam" id="PF00215">
    <property type="entry name" value="OMPdecase"/>
    <property type="match status" value="1"/>
</dbReference>
<organism evidence="12 13">
    <name type="scientific">Taphrina deformans (strain PYCC 5710 / ATCC 11124 / CBS 356.35 / IMI 108563 / JCM 9778 / NBRC 8474)</name>
    <name type="common">Peach leaf curl fungus</name>
    <name type="synonym">Lalaria deformans</name>
    <dbReference type="NCBI Taxonomy" id="1097556"/>
    <lineage>
        <taxon>Eukaryota</taxon>
        <taxon>Fungi</taxon>
        <taxon>Dikarya</taxon>
        <taxon>Ascomycota</taxon>
        <taxon>Taphrinomycotina</taxon>
        <taxon>Taphrinomycetes</taxon>
        <taxon>Taphrinales</taxon>
        <taxon>Taphrinaceae</taxon>
        <taxon>Taphrina</taxon>
    </lineage>
</organism>
<dbReference type="PROSITE" id="PS00156">
    <property type="entry name" value="OMPDECASE"/>
    <property type="match status" value="1"/>
</dbReference>
<comment type="similarity">
    <text evidence="2 10">Belongs to the OMP decarboxylase family.</text>
</comment>
<dbReference type="STRING" id="1097556.R4XAF6"/>
<dbReference type="GO" id="GO:0044205">
    <property type="term" value="P:'de novo' UMP biosynthetic process"/>
    <property type="evidence" value="ECO:0007669"/>
    <property type="project" value="UniProtKB-UniPathway"/>
</dbReference>
<dbReference type="eggNOG" id="KOG1377">
    <property type="taxonomic scope" value="Eukaryota"/>
</dbReference>